<evidence type="ECO:0000256" key="1">
    <source>
        <dbReference type="SAM" id="SignalP"/>
    </source>
</evidence>
<accession>A0A8J4AUP1</accession>
<organism evidence="2 3">
    <name type="scientific">Volvox africanus</name>
    <dbReference type="NCBI Taxonomy" id="51714"/>
    <lineage>
        <taxon>Eukaryota</taxon>
        <taxon>Viridiplantae</taxon>
        <taxon>Chlorophyta</taxon>
        <taxon>core chlorophytes</taxon>
        <taxon>Chlorophyceae</taxon>
        <taxon>CS clade</taxon>
        <taxon>Chlamydomonadales</taxon>
        <taxon>Volvocaceae</taxon>
        <taxon>Volvox</taxon>
    </lineage>
</organism>
<gene>
    <name evidence="2" type="ORF">Vafri_3597</name>
</gene>
<evidence type="ECO:0000313" key="2">
    <source>
        <dbReference type="EMBL" id="GIL46662.1"/>
    </source>
</evidence>
<reference evidence="2" key="1">
    <citation type="journal article" date="2021" name="Proc. Natl. Acad. Sci. U.S.A.">
        <title>Three genomes in the algal genus Volvox reveal the fate of a haploid sex-determining region after a transition to homothallism.</title>
        <authorList>
            <person name="Yamamoto K."/>
            <person name="Hamaji T."/>
            <person name="Kawai-Toyooka H."/>
            <person name="Matsuzaki R."/>
            <person name="Takahashi F."/>
            <person name="Nishimura Y."/>
            <person name="Kawachi M."/>
            <person name="Noguchi H."/>
            <person name="Minakuchi Y."/>
            <person name="Umen J.G."/>
            <person name="Toyoda A."/>
            <person name="Nozaki H."/>
        </authorList>
    </citation>
    <scope>NUCLEOTIDE SEQUENCE</scope>
    <source>
        <strain evidence="2">NIES-3780</strain>
    </source>
</reference>
<keyword evidence="1" id="KW-0732">Signal</keyword>
<protein>
    <submittedName>
        <fullName evidence="2">Uncharacterized protein</fullName>
    </submittedName>
</protein>
<keyword evidence="3" id="KW-1185">Reference proteome</keyword>
<feature type="non-terminal residue" evidence="2">
    <location>
        <position position="1"/>
    </location>
</feature>
<sequence length="221" mass="25759">IVLWRIVWLGFNVLFLGLLPQLSEFRTIDNREFSQESLHLDWATLVYRFWNKLVRGKNNISHNVFREEIRTALLTDCRRPTWGSMVLQGLRCLGHWPDLPADLDLEGRVDFLSSREICIGSVMFTLEKSFKEDWLSPRLLILPREFVADGGKPGVKMCRHTHWMGLPQHGTSYIPMSVYTSLLLFRLGAWALEVNRPNGRLRGQRCRVCNNADSVRMNTMW</sequence>
<comment type="caution">
    <text evidence="2">The sequence shown here is derived from an EMBL/GenBank/DDBJ whole genome shotgun (WGS) entry which is preliminary data.</text>
</comment>
<feature type="chain" id="PRO_5035265580" evidence="1">
    <location>
        <begin position="26"/>
        <end position="221"/>
    </location>
</feature>
<evidence type="ECO:0000313" key="3">
    <source>
        <dbReference type="Proteomes" id="UP000747399"/>
    </source>
</evidence>
<name>A0A8J4AUP1_9CHLO</name>
<dbReference type="Proteomes" id="UP000747399">
    <property type="component" value="Unassembled WGS sequence"/>
</dbReference>
<proteinExistence type="predicted"/>
<feature type="signal peptide" evidence="1">
    <location>
        <begin position="1"/>
        <end position="25"/>
    </location>
</feature>
<dbReference type="AlphaFoldDB" id="A0A8J4AUP1"/>
<dbReference type="EMBL" id="BNCO01000004">
    <property type="protein sequence ID" value="GIL46662.1"/>
    <property type="molecule type" value="Genomic_DNA"/>
</dbReference>